<evidence type="ECO:0000313" key="1">
    <source>
        <dbReference type="EMBL" id="PTX47240.1"/>
    </source>
</evidence>
<evidence type="ECO:0000313" key="2">
    <source>
        <dbReference type="Proteomes" id="UP000244240"/>
    </source>
</evidence>
<proteinExistence type="predicted"/>
<protein>
    <submittedName>
        <fullName evidence="1">Uncharacterized protein</fullName>
    </submittedName>
</protein>
<reference evidence="1 2" key="1">
    <citation type="submission" date="2018-04" db="EMBL/GenBank/DDBJ databases">
        <title>Genomic Encyclopedia of Archaeal and Bacterial Type Strains, Phase II (KMG-II): from individual species to whole genera.</title>
        <authorList>
            <person name="Goeker M."/>
        </authorList>
    </citation>
    <scope>NUCLEOTIDE SEQUENCE [LARGE SCALE GENOMIC DNA]</scope>
    <source>
        <strain evidence="1 2">DSM 45787</strain>
    </source>
</reference>
<name>A0A2T6ATU3_9BACL</name>
<dbReference type="Proteomes" id="UP000244240">
    <property type="component" value="Unassembled WGS sequence"/>
</dbReference>
<keyword evidence="2" id="KW-1185">Reference proteome</keyword>
<gene>
    <name evidence="1" type="ORF">C8P63_1536</name>
</gene>
<comment type="caution">
    <text evidence="1">The sequence shown here is derived from an EMBL/GenBank/DDBJ whole genome shotgun (WGS) entry which is preliminary data.</text>
</comment>
<organism evidence="1 2">
    <name type="scientific">Melghirimyces profundicolus</name>
    <dbReference type="NCBI Taxonomy" id="1242148"/>
    <lineage>
        <taxon>Bacteria</taxon>
        <taxon>Bacillati</taxon>
        <taxon>Bacillota</taxon>
        <taxon>Bacilli</taxon>
        <taxon>Bacillales</taxon>
        <taxon>Thermoactinomycetaceae</taxon>
        <taxon>Melghirimyces</taxon>
    </lineage>
</organism>
<sequence length="67" mass="7752">MSSYYNISFPPDPKAPQKIEETAKAFLRGEKENYNVMPTKVCLKDVLYYQVSFFMVNLPLTVIRTVS</sequence>
<dbReference type="EMBL" id="QBKR01000053">
    <property type="protein sequence ID" value="PTX47240.1"/>
    <property type="molecule type" value="Genomic_DNA"/>
</dbReference>
<accession>A0A2T6ATU3</accession>
<dbReference type="AlphaFoldDB" id="A0A2T6ATU3"/>